<proteinExistence type="predicted"/>
<evidence type="ECO:0000313" key="1">
    <source>
        <dbReference type="EMBL" id="GFD50813.1"/>
    </source>
</evidence>
<dbReference type="AlphaFoldDB" id="A0A699WUD5"/>
<protein>
    <submittedName>
        <fullName evidence="1">Uncharacterized protein</fullName>
    </submittedName>
</protein>
<organism evidence="1">
    <name type="scientific">Tanacetum cinerariifolium</name>
    <name type="common">Dalmatian daisy</name>
    <name type="synonym">Chrysanthemum cinerariifolium</name>
    <dbReference type="NCBI Taxonomy" id="118510"/>
    <lineage>
        <taxon>Eukaryota</taxon>
        <taxon>Viridiplantae</taxon>
        <taxon>Streptophyta</taxon>
        <taxon>Embryophyta</taxon>
        <taxon>Tracheophyta</taxon>
        <taxon>Spermatophyta</taxon>
        <taxon>Magnoliopsida</taxon>
        <taxon>eudicotyledons</taxon>
        <taxon>Gunneridae</taxon>
        <taxon>Pentapetalae</taxon>
        <taxon>asterids</taxon>
        <taxon>campanulids</taxon>
        <taxon>Asterales</taxon>
        <taxon>Asteraceae</taxon>
        <taxon>Asteroideae</taxon>
        <taxon>Anthemideae</taxon>
        <taxon>Anthemidinae</taxon>
        <taxon>Tanacetum</taxon>
    </lineage>
</organism>
<reference evidence="1" key="1">
    <citation type="journal article" date="2019" name="Sci. Rep.">
        <title>Draft genome of Tanacetum cinerariifolium, the natural source of mosquito coil.</title>
        <authorList>
            <person name="Yamashiro T."/>
            <person name="Shiraishi A."/>
            <person name="Satake H."/>
            <person name="Nakayama K."/>
        </authorList>
    </citation>
    <scope>NUCLEOTIDE SEQUENCE</scope>
</reference>
<feature type="non-terminal residue" evidence="1">
    <location>
        <position position="1"/>
    </location>
</feature>
<sequence length="70" mass="7653">GLGRRGLQPPGGPELRASQLTLRQQVPPVFVRFVEVDADKHNVAARKLLQQVLLINQVVEAGATGRFPEI</sequence>
<accession>A0A699WUD5</accession>
<comment type="caution">
    <text evidence="1">The sequence shown here is derived from an EMBL/GenBank/DDBJ whole genome shotgun (WGS) entry which is preliminary data.</text>
</comment>
<gene>
    <name evidence="1" type="ORF">Tci_922782</name>
</gene>
<dbReference type="EMBL" id="BKCJ011761919">
    <property type="protein sequence ID" value="GFD50813.1"/>
    <property type="molecule type" value="Genomic_DNA"/>
</dbReference>
<name>A0A699WUD5_TANCI</name>